<keyword evidence="2" id="KW-1185">Reference proteome</keyword>
<organism evidence="1 2">
    <name type="scientific">Rhodococcus coprophilus</name>
    <dbReference type="NCBI Taxonomy" id="38310"/>
    <lineage>
        <taxon>Bacteria</taxon>
        <taxon>Bacillati</taxon>
        <taxon>Actinomycetota</taxon>
        <taxon>Actinomycetes</taxon>
        <taxon>Mycobacteriales</taxon>
        <taxon>Nocardiaceae</taxon>
        <taxon>Rhodococcus</taxon>
    </lineage>
</organism>
<gene>
    <name evidence="1" type="ORF">NCTC10994_03295</name>
</gene>
<dbReference type="AlphaFoldDB" id="A0A2X4UAV4"/>
<dbReference type="Proteomes" id="UP000249091">
    <property type="component" value="Chromosome 1"/>
</dbReference>
<accession>A0A2X4UAV4</accession>
<reference evidence="1 2" key="1">
    <citation type="submission" date="2018-06" db="EMBL/GenBank/DDBJ databases">
        <authorList>
            <consortium name="Pathogen Informatics"/>
            <person name="Doyle S."/>
        </authorList>
    </citation>
    <scope>NUCLEOTIDE SEQUENCE [LARGE SCALE GENOMIC DNA]</scope>
    <source>
        <strain evidence="1 2">NCTC10994</strain>
    </source>
</reference>
<dbReference type="EMBL" id="LS483468">
    <property type="protein sequence ID" value="SQI36303.1"/>
    <property type="molecule type" value="Genomic_DNA"/>
</dbReference>
<dbReference type="RefSeq" id="WP_084722672.1">
    <property type="nucleotide sequence ID" value="NZ_JAFBBL010000001.1"/>
</dbReference>
<dbReference type="STRING" id="1219011.GCA_001895045_03437"/>
<evidence type="ECO:0000313" key="1">
    <source>
        <dbReference type="EMBL" id="SQI36303.1"/>
    </source>
</evidence>
<evidence type="ECO:0000313" key="2">
    <source>
        <dbReference type="Proteomes" id="UP000249091"/>
    </source>
</evidence>
<proteinExistence type="predicted"/>
<name>A0A2X4UAV4_9NOCA</name>
<sequence length="347" mass="39631">MTTRERHPMVPVAPPSLIEDFYTPEEISTLFAVVRENGPWRLILAQHFSSTEEYLAISGGKDRKPDAQLSDFVAPVFRGFLANEGVVFHPELHDIYFGRKLLDTARGLHGAKYGMAHDLLFNLCGPSHSFDAGHFDTAVFRGMGLFNTPIWLLAIMSKCGLFDEWEVKSAQILTYFNKSDIDGGFTYWPDGPDRAPARFASPFWNTAFLTDNSRMYHRRESNGSRDQRDYPGLEITSELHSMPGGHWSIRNGDKEIRRFGDEDTRMLVHYTALLFDDLDEVRRFQDHTDDLTPDKVFEMLIDDMWSQGTEVVEPGDPMNDTAFVAQLTEFYKMAPSQYPVEAPLDVR</sequence>
<protein>
    <submittedName>
        <fullName evidence="1">Uncharacterized protein</fullName>
    </submittedName>
</protein>
<dbReference type="KEGG" id="rcr:NCTC10994_03295"/>